<gene>
    <name evidence="2" type="ORF">SAMN05216241_101242</name>
</gene>
<dbReference type="SUPFAM" id="SSF47413">
    <property type="entry name" value="lambda repressor-like DNA-binding domains"/>
    <property type="match status" value="1"/>
</dbReference>
<accession>A0A1G7LGW2</accession>
<proteinExistence type="predicted"/>
<keyword evidence="3" id="KW-1185">Reference proteome</keyword>
<dbReference type="InterPro" id="IPR001387">
    <property type="entry name" value="Cro/C1-type_HTH"/>
</dbReference>
<name>A0A1G7LGW2_9PROT</name>
<organism evidence="2 3">
    <name type="scientific">Limimonas halophila</name>
    <dbReference type="NCBI Taxonomy" id="1082479"/>
    <lineage>
        <taxon>Bacteria</taxon>
        <taxon>Pseudomonadati</taxon>
        <taxon>Pseudomonadota</taxon>
        <taxon>Alphaproteobacteria</taxon>
        <taxon>Rhodospirillales</taxon>
        <taxon>Rhodovibrionaceae</taxon>
        <taxon>Limimonas</taxon>
    </lineage>
</organism>
<dbReference type="CDD" id="cd00093">
    <property type="entry name" value="HTH_XRE"/>
    <property type="match status" value="1"/>
</dbReference>
<dbReference type="AlphaFoldDB" id="A0A1G7LGW2"/>
<dbReference type="Gene3D" id="1.10.260.40">
    <property type="entry name" value="lambda repressor-like DNA-binding domains"/>
    <property type="match status" value="1"/>
</dbReference>
<reference evidence="2 3" key="1">
    <citation type="submission" date="2016-10" db="EMBL/GenBank/DDBJ databases">
        <authorList>
            <person name="de Groot N.N."/>
        </authorList>
    </citation>
    <scope>NUCLEOTIDE SEQUENCE [LARGE SCALE GENOMIC DNA]</scope>
    <source>
        <strain evidence="2 3">DSM 25584</strain>
    </source>
</reference>
<evidence type="ECO:0000313" key="2">
    <source>
        <dbReference type="EMBL" id="SDF48616.1"/>
    </source>
</evidence>
<evidence type="ECO:0000259" key="1">
    <source>
        <dbReference type="PROSITE" id="PS50943"/>
    </source>
</evidence>
<protein>
    <submittedName>
        <fullName evidence="2">Helix-turn-helix</fullName>
    </submittedName>
</protein>
<sequence length="78" mass="8441">MSENVTITGVQCRGARAMLGWSRPRLAREAKVAERTVIDFERGARNPQASTLDAIQRALEAGGVRFTNGDEPGVKIVS</sequence>
<dbReference type="RefSeq" id="WP_245659402.1">
    <property type="nucleotide sequence ID" value="NZ_FNCE01000001.1"/>
</dbReference>
<dbReference type="PROSITE" id="PS50943">
    <property type="entry name" value="HTH_CROC1"/>
    <property type="match status" value="1"/>
</dbReference>
<evidence type="ECO:0000313" key="3">
    <source>
        <dbReference type="Proteomes" id="UP000199415"/>
    </source>
</evidence>
<dbReference type="Proteomes" id="UP000199415">
    <property type="component" value="Unassembled WGS sequence"/>
</dbReference>
<dbReference type="STRING" id="1082479.SAMN05216241_101242"/>
<feature type="domain" description="HTH cro/C1-type" evidence="1">
    <location>
        <begin position="15"/>
        <end position="60"/>
    </location>
</feature>
<dbReference type="GO" id="GO:0003677">
    <property type="term" value="F:DNA binding"/>
    <property type="evidence" value="ECO:0007669"/>
    <property type="project" value="InterPro"/>
</dbReference>
<dbReference type="InterPro" id="IPR010982">
    <property type="entry name" value="Lambda_DNA-bd_dom_sf"/>
</dbReference>
<dbReference type="EMBL" id="FNCE01000001">
    <property type="protein sequence ID" value="SDF48616.1"/>
    <property type="molecule type" value="Genomic_DNA"/>
</dbReference>
<dbReference type="Pfam" id="PF01381">
    <property type="entry name" value="HTH_3"/>
    <property type="match status" value="1"/>
</dbReference>